<dbReference type="Pfam" id="PF23297">
    <property type="entry name" value="ACP_SdgA_C"/>
    <property type="match status" value="1"/>
</dbReference>
<dbReference type="InterPro" id="IPR036736">
    <property type="entry name" value="ACP-like_sf"/>
</dbReference>
<dbReference type="AlphaFoldDB" id="A0AAD4F8C1"/>
<dbReference type="InterPro" id="IPR020806">
    <property type="entry name" value="PKS_PP-bd"/>
</dbReference>
<dbReference type="SUPFAM" id="SSF47336">
    <property type="entry name" value="ACP-like"/>
    <property type="match status" value="1"/>
</dbReference>
<gene>
    <name evidence="4" type="ORF">NEMBOFW57_004640</name>
</gene>
<evidence type="ECO:0000256" key="2">
    <source>
        <dbReference type="ARBA" id="ARBA00022553"/>
    </source>
</evidence>
<dbReference type="SMART" id="SM00823">
    <property type="entry name" value="PKS_PP"/>
    <property type="match status" value="1"/>
</dbReference>
<evidence type="ECO:0000259" key="3">
    <source>
        <dbReference type="SMART" id="SM00823"/>
    </source>
</evidence>
<dbReference type="EMBL" id="JAHCVI010000001">
    <property type="protein sequence ID" value="KAG7294564.1"/>
    <property type="molecule type" value="Genomic_DNA"/>
</dbReference>
<keyword evidence="5" id="KW-1185">Reference proteome</keyword>
<evidence type="ECO:0000313" key="5">
    <source>
        <dbReference type="Proteomes" id="UP001197093"/>
    </source>
</evidence>
<protein>
    <recommendedName>
        <fullName evidence="3">Polyketide synthase-like phosphopantetheine-binding domain-containing protein</fullName>
    </recommendedName>
</protein>
<comment type="caution">
    <text evidence="4">The sequence shown here is derived from an EMBL/GenBank/DDBJ whole genome shotgun (WGS) entry which is preliminary data.</text>
</comment>
<evidence type="ECO:0000313" key="4">
    <source>
        <dbReference type="EMBL" id="KAG7294564.1"/>
    </source>
</evidence>
<accession>A0AAD4F8C1</accession>
<name>A0AAD4F8C1_9PEZI</name>
<dbReference type="GO" id="GO:0031177">
    <property type="term" value="F:phosphopantetheine binding"/>
    <property type="evidence" value="ECO:0007669"/>
    <property type="project" value="InterPro"/>
</dbReference>
<reference evidence="4" key="1">
    <citation type="submission" date="2023-02" db="EMBL/GenBank/DDBJ databases">
        <authorList>
            <person name="Palmer J.M."/>
        </authorList>
    </citation>
    <scope>NUCLEOTIDE SEQUENCE</scope>
    <source>
        <strain evidence="4">FW57</strain>
    </source>
</reference>
<evidence type="ECO:0000256" key="1">
    <source>
        <dbReference type="ARBA" id="ARBA00022450"/>
    </source>
</evidence>
<feature type="domain" description="Polyketide synthase-like phosphopantetheine-binding" evidence="3">
    <location>
        <begin position="92"/>
        <end position="162"/>
    </location>
</feature>
<keyword evidence="1" id="KW-0596">Phosphopantetheine</keyword>
<organism evidence="4 5">
    <name type="scientific">Staphylotrichum longicolle</name>
    <dbReference type="NCBI Taxonomy" id="669026"/>
    <lineage>
        <taxon>Eukaryota</taxon>
        <taxon>Fungi</taxon>
        <taxon>Dikarya</taxon>
        <taxon>Ascomycota</taxon>
        <taxon>Pezizomycotina</taxon>
        <taxon>Sordariomycetes</taxon>
        <taxon>Sordariomycetidae</taxon>
        <taxon>Sordariales</taxon>
        <taxon>Chaetomiaceae</taxon>
        <taxon>Staphylotrichum</taxon>
    </lineage>
</organism>
<dbReference type="Gene3D" id="1.10.1200.10">
    <property type="entry name" value="ACP-like"/>
    <property type="match status" value="1"/>
</dbReference>
<dbReference type="InterPro" id="IPR009081">
    <property type="entry name" value="PP-bd_ACP"/>
</dbReference>
<dbReference type="Proteomes" id="UP001197093">
    <property type="component" value="Unassembled WGS sequence"/>
</dbReference>
<proteinExistence type="predicted"/>
<sequence length="178" mass="18754">MTSALFWNPLLISPQSLIVWKKSSPMIECSIVPEDPQPVPSRAGPPKVFTVPSGKLCMALKASLTKKTAGMRAGIDALARADTAATSVAVVEEILARRVAVAVMIPEGEIAVEEPLESCGVNSLVAVETKTWLAKELQTEISAGEISPSSISALATTVVSTSKLLRGKFKGKTKEVPV</sequence>
<keyword evidence="2" id="KW-0597">Phosphoprotein</keyword>